<keyword evidence="1" id="KW-0805">Transcription regulation</keyword>
<dbReference type="OrthoDB" id="9797223at2"/>
<dbReference type="InterPro" id="IPR014036">
    <property type="entry name" value="DeoR-like_C"/>
</dbReference>
<evidence type="ECO:0000313" key="5">
    <source>
        <dbReference type="EMBL" id="SFK55905.1"/>
    </source>
</evidence>
<sequence length="250" mass="28562">MKSKRIHEMEQYIKQKKHVSLDELCELFKVSKNTVRKDVNEIVKLDYYEKVYGGVEFIETFLPPFEERNQQALNGKKNIAKRAADEIKENDIIFIDSGTTTQFITDFLPEEIRLTIITNSLIVINKAALMPNVKLIIFGETYHKNTHSFIGAVATDILKKYNIHKAFMAASAVSIVSGLSNSDNQEYEIKSAVVSKSRKTYALVGSEKMGKSALVTYAHLDEIDGIITDQFIPEEYELFLRDYNIDLFIC</sequence>
<dbReference type="InterPro" id="IPR037171">
    <property type="entry name" value="NagB/RpiA_transferase-like"/>
</dbReference>
<organism evidence="5 6">
    <name type="scientific">Marinilactibacillus piezotolerans</name>
    <dbReference type="NCBI Taxonomy" id="258723"/>
    <lineage>
        <taxon>Bacteria</taxon>
        <taxon>Bacillati</taxon>
        <taxon>Bacillota</taxon>
        <taxon>Bacilli</taxon>
        <taxon>Lactobacillales</taxon>
        <taxon>Carnobacteriaceae</taxon>
        <taxon>Marinilactibacillus</taxon>
    </lineage>
</organism>
<name>A0A1I4AHE2_9LACT</name>
<gene>
    <name evidence="5" type="ORF">SAMN04488569_104912</name>
</gene>
<dbReference type="PANTHER" id="PTHR30363">
    <property type="entry name" value="HTH-TYPE TRANSCRIPTIONAL REGULATOR SRLR-RELATED"/>
    <property type="match status" value="1"/>
</dbReference>
<dbReference type="InterPro" id="IPR001034">
    <property type="entry name" value="DeoR_HTH"/>
</dbReference>
<dbReference type="InterPro" id="IPR036388">
    <property type="entry name" value="WH-like_DNA-bd_sf"/>
</dbReference>
<proteinExistence type="predicted"/>
<dbReference type="InterPro" id="IPR018356">
    <property type="entry name" value="Tscrpt_reg_HTH_DeoR_CS"/>
</dbReference>
<keyword evidence="3" id="KW-0804">Transcription</keyword>
<evidence type="ECO:0000256" key="2">
    <source>
        <dbReference type="ARBA" id="ARBA00023125"/>
    </source>
</evidence>
<dbReference type="PROSITE" id="PS51000">
    <property type="entry name" value="HTH_DEOR_2"/>
    <property type="match status" value="1"/>
</dbReference>
<dbReference type="SUPFAM" id="SSF100950">
    <property type="entry name" value="NagB/RpiA/CoA transferase-like"/>
    <property type="match status" value="1"/>
</dbReference>
<dbReference type="Gene3D" id="3.40.50.1360">
    <property type="match status" value="1"/>
</dbReference>
<dbReference type="EMBL" id="FOSJ01000049">
    <property type="protein sequence ID" value="SFK55905.1"/>
    <property type="molecule type" value="Genomic_DNA"/>
</dbReference>
<dbReference type="Gene3D" id="1.10.10.10">
    <property type="entry name" value="Winged helix-like DNA-binding domain superfamily/Winged helix DNA-binding domain"/>
    <property type="match status" value="1"/>
</dbReference>
<dbReference type="Pfam" id="PF00455">
    <property type="entry name" value="DeoRC"/>
    <property type="match status" value="1"/>
</dbReference>
<dbReference type="SUPFAM" id="SSF46785">
    <property type="entry name" value="Winged helix' DNA-binding domain"/>
    <property type="match status" value="1"/>
</dbReference>
<dbReference type="GO" id="GO:0003677">
    <property type="term" value="F:DNA binding"/>
    <property type="evidence" value="ECO:0007669"/>
    <property type="project" value="UniProtKB-KW"/>
</dbReference>
<evidence type="ECO:0000256" key="1">
    <source>
        <dbReference type="ARBA" id="ARBA00023015"/>
    </source>
</evidence>
<protein>
    <submittedName>
        <fullName evidence="5">Transcriptional regulator, DeoR family</fullName>
    </submittedName>
</protein>
<dbReference type="SMART" id="SM00420">
    <property type="entry name" value="HTH_DEOR"/>
    <property type="match status" value="1"/>
</dbReference>
<dbReference type="PANTHER" id="PTHR30363:SF60">
    <property type="entry name" value="HTH-TYPE TRANSCRIPTIONAL REGULATOR IOLR"/>
    <property type="match status" value="1"/>
</dbReference>
<keyword evidence="2" id="KW-0238">DNA-binding</keyword>
<dbReference type="AlphaFoldDB" id="A0A1I4AHE2"/>
<accession>A0A1I4AHE2</accession>
<dbReference type="PROSITE" id="PS00894">
    <property type="entry name" value="HTH_DEOR_1"/>
    <property type="match status" value="1"/>
</dbReference>
<keyword evidence="6" id="KW-1185">Reference proteome</keyword>
<dbReference type="RefSeq" id="WP_072695194.1">
    <property type="nucleotide sequence ID" value="NZ_FOSJ01000049.1"/>
</dbReference>
<evidence type="ECO:0000259" key="4">
    <source>
        <dbReference type="PROSITE" id="PS51000"/>
    </source>
</evidence>
<evidence type="ECO:0000256" key="3">
    <source>
        <dbReference type="ARBA" id="ARBA00023163"/>
    </source>
</evidence>
<dbReference type="Pfam" id="PF08220">
    <property type="entry name" value="HTH_DeoR"/>
    <property type="match status" value="1"/>
</dbReference>
<dbReference type="InterPro" id="IPR036390">
    <property type="entry name" value="WH_DNA-bd_sf"/>
</dbReference>
<feature type="domain" description="HTH deoR-type" evidence="4">
    <location>
        <begin position="2"/>
        <end position="57"/>
    </location>
</feature>
<dbReference type="SMART" id="SM01134">
    <property type="entry name" value="DeoRC"/>
    <property type="match status" value="1"/>
</dbReference>
<dbReference type="GO" id="GO:0003700">
    <property type="term" value="F:DNA-binding transcription factor activity"/>
    <property type="evidence" value="ECO:0007669"/>
    <property type="project" value="InterPro"/>
</dbReference>
<reference evidence="6" key="1">
    <citation type="submission" date="2016-10" db="EMBL/GenBank/DDBJ databases">
        <authorList>
            <person name="Varghese N."/>
            <person name="Submissions S."/>
        </authorList>
    </citation>
    <scope>NUCLEOTIDE SEQUENCE [LARGE SCALE GENOMIC DNA]</scope>
    <source>
        <strain evidence="6">DSM 16108</strain>
    </source>
</reference>
<dbReference type="Proteomes" id="UP000199589">
    <property type="component" value="Unassembled WGS sequence"/>
</dbReference>
<evidence type="ECO:0000313" key="6">
    <source>
        <dbReference type="Proteomes" id="UP000199589"/>
    </source>
</evidence>
<dbReference type="InterPro" id="IPR050313">
    <property type="entry name" value="Carb_Metab_HTH_regulators"/>
</dbReference>